<dbReference type="EnsemblPlants" id="OB07G17360.1">
    <property type="protein sequence ID" value="OB07G17360.1"/>
    <property type="gene ID" value="OB07G17360"/>
</dbReference>
<evidence type="ECO:0000256" key="1">
    <source>
        <dbReference type="SAM" id="MobiDB-lite"/>
    </source>
</evidence>
<dbReference type="HOGENOM" id="CLU_858878_0_0_1"/>
<dbReference type="Proteomes" id="UP000006038">
    <property type="component" value="Chromosome 7"/>
</dbReference>
<evidence type="ECO:0000313" key="3">
    <source>
        <dbReference type="Proteomes" id="UP000006038"/>
    </source>
</evidence>
<reference evidence="2" key="2">
    <citation type="submission" date="2013-04" db="UniProtKB">
        <authorList>
            <consortium name="EnsemblPlants"/>
        </authorList>
    </citation>
    <scope>IDENTIFICATION</scope>
</reference>
<evidence type="ECO:0008006" key="4">
    <source>
        <dbReference type="Google" id="ProtNLM"/>
    </source>
</evidence>
<sequence length="324" mass="35832">MDDLREWWTMLAAISGGLSVQRSMGTSSARPPSLSSPSPSTRASRGVESERTTSGFKGMGGAAIPIRPTPKEVCIDIDVVSGNEANTNTNVIGEGDNTQQNKLCDPDKLYVEDEPIRVDLESLYGLKDCTKETPIPSVIATQDVPNECDPLFVSEYDGPLQENALPIYMHNREDPNFTKGVNFPNGDEFTLAMRQHAIKGEFEIRSIRPTHTCSSANKMSGNMASQAWVADMAEDLLVDKPKLGARELQDTLQKKYNIPIRFFVALKPSIDGFLRGCRQYLRVDSSFLMGKYYGQIASVVGMDGHNWLFLVAYGVFPTENHKNL</sequence>
<feature type="region of interest" description="Disordered" evidence="1">
    <location>
        <begin position="22"/>
        <end position="63"/>
    </location>
</feature>
<organism evidence="2">
    <name type="scientific">Oryza brachyantha</name>
    <name type="common">malo sina</name>
    <dbReference type="NCBI Taxonomy" id="4533"/>
    <lineage>
        <taxon>Eukaryota</taxon>
        <taxon>Viridiplantae</taxon>
        <taxon>Streptophyta</taxon>
        <taxon>Embryophyta</taxon>
        <taxon>Tracheophyta</taxon>
        <taxon>Spermatophyta</taxon>
        <taxon>Magnoliopsida</taxon>
        <taxon>Liliopsida</taxon>
        <taxon>Poales</taxon>
        <taxon>Poaceae</taxon>
        <taxon>BOP clade</taxon>
        <taxon>Oryzoideae</taxon>
        <taxon>Oryzeae</taxon>
        <taxon>Oryzinae</taxon>
        <taxon>Oryza</taxon>
    </lineage>
</organism>
<evidence type="ECO:0000313" key="2">
    <source>
        <dbReference type="EnsemblPlants" id="OB07G17360.1"/>
    </source>
</evidence>
<dbReference type="STRING" id="4533.J3MK04"/>
<protein>
    <recommendedName>
        <fullName evidence="4">MULE transposase domain-containing protein</fullName>
    </recommendedName>
</protein>
<feature type="compositionally biased region" description="Low complexity" evidence="1">
    <location>
        <begin position="26"/>
        <end position="44"/>
    </location>
</feature>
<reference evidence="2" key="1">
    <citation type="journal article" date="2013" name="Nat. Commun.">
        <title>Whole-genome sequencing of Oryza brachyantha reveals mechanisms underlying Oryza genome evolution.</title>
        <authorList>
            <person name="Chen J."/>
            <person name="Huang Q."/>
            <person name="Gao D."/>
            <person name="Wang J."/>
            <person name="Lang Y."/>
            <person name="Liu T."/>
            <person name="Li B."/>
            <person name="Bai Z."/>
            <person name="Luis Goicoechea J."/>
            <person name="Liang C."/>
            <person name="Chen C."/>
            <person name="Zhang W."/>
            <person name="Sun S."/>
            <person name="Liao Y."/>
            <person name="Zhang X."/>
            <person name="Yang L."/>
            <person name="Song C."/>
            <person name="Wang M."/>
            <person name="Shi J."/>
            <person name="Liu G."/>
            <person name="Liu J."/>
            <person name="Zhou H."/>
            <person name="Zhou W."/>
            <person name="Yu Q."/>
            <person name="An N."/>
            <person name="Chen Y."/>
            <person name="Cai Q."/>
            <person name="Wang B."/>
            <person name="Liu B."/>
            <person name="Min J."/>
            <person name="Huang Y."/>
            <person name="Wu H."/>
            <person name="Li Z."/>
            <person name="Zhang Y."/>
            <person name="Yin Y."/>
            <person name="Song W."/>
            <person name="Jiang J."/>
            <person name="Jackson S.A."/>
            <person name="Wing R.A."/>
            <person name="Wang J."/>
            <person name="Chen M."/>
        </authorList>
    </citation>
    <scope>NUCLEOTIDE SEQUENCE [LARGE SCALE GENOMIC DNA]</scope>
    <source>
        <strain evidence="2">cv. IRGC 101232</strain>
    </source>
</reference>
<keyword evidence="3" id="KW-1185">Reference proteome</keyword>
<dbReference type="PANTHER" id="PTHR31973">
    <property type="entry name" value="POLYPROTEIN, PUTATIVE-RELATED"/>
    <property type="match status" value="1"/>
</dbReference>
<dbReference type="Gramene" id="OB07G17360.1">
    <property type="protein sequence ID" value="OB07G17360.1"/>
    <property type="gene ID" value="OB07G17360"/>
</dbReference>
<dbReference type="AlphaFoldDB" id="J3MK04"/>
<proteinExistence type="predicted"/>
<accession>J3MK04</accession>
<dbReference type="PANTHER" id="PTHR31973:SF195">
    <property type="entry name" value="MUDR FAMILY TRANSPOSASE"/>
    <property type="match status" value="1"/>
</dbReference>
<name>J3MK04_ORYBR</name>